<keyword evidence="5 10" id="KW-0963">Cytoplasm</keyword>
<organism evidence="13 14">
    <name type="scientific">Gaiella occulta</name>
    <dbReference type="NCBI Taxonomy" id="1002870"/>
    <lineage>
        <taxon>Bacteria</taxon>
        <taxon>Bacillati</taxon>
        <taxon>Actinomycetota</taxon>
        <taxon>Thermoleophilia</taxon>
        <taxon>Gaiellales</taxon>
        <taxon>Gaiellaceae</taxon>
        <taxon>Gaiella</taxon>
    </lineage>
</organism>
<evidence type="ECO:0000256" key="4">
    <source>
        <dbReference type="ARBA" id="ARBA00016090"/>
    </source>
</evidence>
<dbReference type="CDD" id="cd05009">
    <property type="entry name" value="SIS_GlmS_GlmD_2"/>
    <property type="match status" value="1"/>
</dbReference>
<dbReference type="EC" id="2.6.1.16" evidence="3 10"/>
<dbReference type="SUPFAM" id="SSF53697">
    <property type="entry name" value="SIS domain"/>
    <property type="match status" value="1"/>
</dbReference>
<dbReference type="Gene3D" id="3.60.20.10">
    <property type="entry name" value="Glutamine Phosphoribosylpyrophosphate, subunit 1, domain 1"/>
    <property type="match status" value="1"/>
</dbReference>
<dbReference type="FunFam" id="3.40.50.10490:FF:000002">
    <property type="entry name" value="Glutamine--fructose-6-phosphate aminotransferase [isomerizing]"/>
    <property type="match status" value="1"/>
</dbReference>
<keyword evidence="7 10" id="KW-0808">Transferase</keyword>
<dbReference type="Pfam" id="PF13522">
    <property type="entry name" value="GATase_6"/>
    <property type="match status" value="1"/>
</dbReference>
<comment type="catalytic activity">
    <reaction evidence="1 10">
        <text>D-fructose 6-phosphate + L-glutamine = D-glucosamine 6-phosphate + L-glutamate</text>
        <dbReference type="Rhea" id="RHEA:13237"/>
        <dbReference type="ChEBI" id="CHEBI:29985"/>
        <dbReference type="ChEBI" id="CHEBI:58359"/>
        <dbReference type="ChEBI" id="CHEBI:58725"/>
        <dbReference type="ChEBI" id="CHEBI:61527"/>
        <dbReference type="EC" id="2.6.1.16"/>
    </reaction>
</comment>
<comment type="subunit">
    <text evidence="10">Homodimer.</text>
</comment>
<dbReference type="GO" id="GO:0097367">
    <property type="term" value="F:carbohydrate derivative binding"/>
    <property type="evidence" value="ECO:0007669"/>
    <property type="project" value="InterPro"/>
</dbReference>
<dbReference type="HAMAP" id="MF_00164">
    <property type="entry name" value="GlmS"/>
    <property type="match status" value="1"/>
</dbReference>
<evidence type="ECO:0000256" key="6">
    <source>
        <dbReference type="ARBA" id="ARBA00022576"/>
    </source>
</evidence>
<dbReference type="GO" id="GO:0046349">
    <property type="term" value="P:amino sugar biosynthetic process"/>
    <property type="evidence" value="ECO:0007669"/>
    <property type="project" value="UniProtKB-ARBA"/>
</dbReference>
<dbReference type="InterPro" id="IPR047084">
    <property type="entry name" value="GFAT_N"/>
</dbReference>
<reference evidence="14" key="2">
    <citation type="journal article" date="2019" name="MicrobiologyOpen">
        <title>High-quality draft genome sequence of Gaiella occulta isolated from a 150 meter deep mineral water borehole and comparison with the genome sequences of other deep-branching lineages of the phylum Actinobacteria.</title>
        <authorList>
            <person name="Severino R."/>
            <person name="Froufe H.J.C."/>
            <person name="Barroso C."/>
            <person name="Albuquerque L."/>
            <person name="Lobo-da-Cunha A."/>
            <person name="da Costa M.S."/>
            <person name="Egas C."/>
        </authorList>
    </citation>
    <scope>NUCLEOTIDE SEQUENCE [LARGE SCALE GENOMIC DNA]</scope>
    <source>
        <strain evidence="14">F2-233</strain>
    </source>
</reference>
<dbReference type="PROSITE" id="PS51278">
    <property type="entry name" value="GATASE_TYPE_2"/>
    <property type="match status" value="1"/>
</dbReference>
<evidence type="ECO:0000259" key="11">
    <source>
        <dbReference type="PROSITE" id="PS51278"/>
    </source>
</evidence>
<evidence type="ECO:0000256" key="9">
    <source>
        <dbReference type="ARBA" id="ARBA00022962"/>
    </source>
</evidence>
<dbReference type="InterPro" id="IPR001347">
    <property type="entry name" value="SIS_dom"/>
</dbReference>
<name>A0A7M2YYF1_9ACTN</name>
<evidence type="ECO:0000256" key="5">
    <source>
        <dbReference type="ARBA" id="ARBA00022490"/>
    </source>
</evidence>
<dbReference type="PROSITE" id="PS51464">
    <property type="entry name" value="SIS"/>
    <property type="match status" value="2"/>
</dbReference>
<sequence length="610" mass="67127">MCGIIGYVGPRECKDLLLFGLERLEYRGYDSAGIALLEDDGLVYTRAVGNLQNLKRAAGDGGSRATTGLGHTRWATHGGVTEANAHPLAGDDPAEIAIVLNGIVENYRELRDRLREAGHVFASETDAETVTHLIEEHYAGDLVEATRAAFGELEGHFAFVVIHRDHPGLLVGARHQCPLVVGAGRGETFLASNASAFLKESREVYFPDDGDIVAITVEGVRFLRHDDGGEVERELVELDWDDECAEKAGFETFMLKEIFEQPEAVAETIGDRVRHGRLVLDGIGVDDAVLRDLRRIVILSAGTSYHAAVAGRYAIEEWARVPVEHDIASEWIYRNPVLDAATLVVGISQSGETRDTIEAMKLAREMGAHTVAITNMMGSQITREVDSVLYTRAGLEVSVAASKTFTAQLSLLFLVALKLAQVRETLPQEELRFILDEVYQLPHKLQTFLDGNHPIDEIAQRHFEKPFFLYLGRNIGLPVALEGALKLKEISYIPTEAYSAGEMKHGPIALLDENTPVVVVATDHKRVYDKIVSNIQEVRARGAHVIAIATDGNEDIQHHADDVIYIPRSPAFLQAVLAVVPLQLLAYRIARLRGLNVDQPRNLAKTVTVE</sequence>
<proteinExistence type="inferred from homology"/>
<evidence type="ECO:0000256" key="2">
    <source>
        <dbReference type="ARBA" id="ARBA00004496"/>
    </source>
</evidence>
<dbReference type="InterPro" id="IPR046348">
    <property type="entry name" value="SIS_dom_sf"/>
</dbReference>
<dbReference type="InterPro" id="IPR005855">
    <property type="entry name" value="GFAT"/>
</dbReference>
<dbReference type="GO" id="GO:0006487">
    <property type="term" value="P:protein N-linked glycosylation"/>
    <property type="evidence" value="ECO:0007669"/>
    <property type="project" value="TreeGrafter"/>
</dbReference>
<dbReference type="CDD" id="cd00714">
    <property type="entry name" value="GFAT"/>
    <property type="match status" value="1"/>
</dbReference>
<comment type="caution">
    <text evidence="13">The sequence shown here is derived from an EMBL/GenBank/DDBJ whole genome shotgun (WGS) entry which is preliminary data.</text>
</comment>
<dbReference type="GO" id="GO:0006002">
    <property type="term" value="P:fructose 6-phosphate metabolic process"/>
    <property type="evidence" value="ECO:0007669"/>
    <property type="project" value="TreeGrafter"/>
</dbReference>
<protein>
    <recommendedName>
        <fullName evidence="4 10">Glutamine--fructose-6-phosphate aminotransferase [isomerizing]</fullName>
        <ecNumber evidence="3 10">2.6.1.16</ecNumber>
    </recommendedName>
    <alternativeName>
        <fullName evidence="10">D-fructose-6-phosphate amidotransferase</fullName>
    </alternativeName>
    <alternativeName>
        <fullName evidence="10">GFAT</fullName>
    </alternativeName>
    <alternativeName>
        <fullName evidence="10">Glucosamine-6-phosphate synthase</fullName>
    </alternativeName>
    <alternativeName>
        <fullName evidence="10">Hexosephosphate aminotransferase</fullName>
    </alternativeName>
    <alternativeName>
        <fullName evidence="10">L-glutamine--D-fructose-6-phosphate amidotransferase</fullName>
    </alternativeName>
</protein>
<dbReference type="FunFam" id="3.40.50.10490:FF:000001">
    <property type="entry name" value="Glutamine--fructose-6-phosphate aminotransferase [isomerizing]"/>
    <property type="match status" value="1"/>
</dbReference>
<dbReference type="GO" id="GO:0005975">
    <property type="term" value="P:carbohydrate metabolic process"/>
    <property type="evidence" value="ECO:0007669"/>
    <property type="project" value="UniProtKB-UniRule"/>
</dbReference>
<dbReference type="NCBIfam" id="NF001484">
    <property type="entry name" value="PRK00331.1"/>
    <property type="match status" value="1"/>
</dbReference>
<feature type="domain" description="SIS" evidence="12">
    <location>
        <begin position="285"/>
        <end position="425"/>
    </location>
</feature>
<dbReference type="PANTHER" id="PTHR10937:SF0">
    <property type="entry name" value="GLUTAMINE--FRUCTOSE-6-PHOSPHATE TRANSAMINASE (ISOMERIZING)"/>
    <property type="match status" value="1"/>
</dbReference>
<dbReference type="GO" id="GO:0006047">
    <property type="term" value="P:UDP-N-acetylglucosamine metabolic process"/>
    <property type="evidence" value="ECO:0007669"/>
    <property type="project" value="TreeGrafter"/>
</dbReference>
<comment type="function">
    <text evidence="10">Catalyzes the first step in hexosamine metabolism, converting fructose-6P into glucosamine-6P using glutamine as a nitrogen source.</text>
</comment>
<evidence type="ECO:0000313" key="14">
    <source>
        <dbReference type="Proteomes" id="UP000254134"/>
    </source>
</evidence>
<keyword evidence="6 10" id="KW-0032">Aminotransferase</keyword>
<keyword evidence="9" id="KW-0315">Glutamine amidotransferase</keyword>
<feature type="active site" description="For Fru-6P isomerization activity" evidence="10">
    <location>
        <position position="605"/>
    </location>
</feature>
<dbReference type="PANTHER" id="PTHR10937">
    <property type="entry name" value="GLUCOSAMINE--FRUCTOSE-6-PHOSPHATE AMINOTRANSFERASE, ISOMERIZING"/>
    <property type="match status" value="1"/>
</dbReference>
<dbReference type="EMBL" id="QQZY01000003">
    <property type="protein sequence ID" value="RDI74498.1"/>
    <property type="molecule type" value="Genomic_DNA"/>
</dbReference>
<dbReference type="GO" id="GO:0004360">
    <property type="term" value="F:glutamine-fructose-6-phosphate transaminase (isomerizing) activity"/>
    <property type="evidence" value="ECO:0007669"/>
    <property type="project" value="UniProtKB-UniRule"/>
</dbReference>
<dbReference type="CDD" id="cd05008">
    <property type="entry name" value="SIS_GlmS_GlmD_1"/>
    <property type="match status" value="1"/>
</dbReference>
<feature type="initiator methionine" description="Removed" evidence="10">
    <location>
        <position position="1"/>
    </location>
</feature>
<dbReference type="OrthoDB" id="9761808at2"/>
<dbReference type="SUPFAM" id="SSF56235">
    <property type="entry name" value="N-terminal nucleophile aminohydrolases (Ntn hydrolases)"/>
    <property type="match status" value="1"/>
</dbReference>
<evidence type="ECO:0000313" key="13">
    <source>
        <dbReference type="EMBL" id="RDI74498.1"/>
    </source>
</evidence>
<dbReference type="InterPro" id="IPR029055">
    <property type="entry name" value="Ntn_hydrolases_N"/>
</dbReference>
<dbReference type="InterPro" id="IPR017932">
    <property type="entry name" value="GATase_2_dom"/>
</dbReference>
<evidence type="ECO:0000256" key="3">
    <source>
        <dbReference type="ARBA" id="ARBA00012916"/>
    </source>
</evidence>
<dbReference type="FunFam" id="3.60.20.10:FF:000006">
    <property type="entry name" value="Glutamine--fructose-6-phosphate aminotransferase [isomerizing]"/>
    <property type="match status" value="1"/>
</dbReference>
<feature type="domain" description="Glutamine amidotransferase type-2" evidence="11">
    <location>
        <begin position="2"/>
        <end position="218"/>
    </location>
</feature>
<dbReference type="Pfam" id="PF01380">
    <property type="entry name" value="SIS"/>
    <property type="match status" value="2"/>
</dbReference>
<evidence type="ECO:0000256" key="1">
    <source>
        <dbReference type="ARBA" id="ARBA00001031"/>
    </source>
</evidence>
<dbReference type="InterPro" id="IPR035466">
    <property type="entry name" value="GlmS/AgaS_SIS"/>
</dbReference>
<dbReference type="AlphaFoldDB" id="A0A7M2YYF1"/>
<comment type="subcellular location">
    <subcellularLocation>
        <location evidence="2 10">Cytoplasm</location>
    </subcellularLocation>
</comment>
<dbReference type="GO" id="GO:0005829">
    <property type="term" value="C:cytosol"/>
    <property type="evidence" value="ECO:0007669"/>
    <property type="project" value="TreeGrafter"/>
</dbReference>
<accession>A0A7M2YYF1</accession>
<evidence type="ECO:0000256" key="10">
    <source>
        <dbReference type="HAMAP-Rule" id="MF_00164"/>
    </source>
</evidence>
<evidence type="ECO:0000256" key="8">
    <source>
        <dbReference type="ARBA" id="ARBA00022737"/>
    </source>
</evidence>
<keyword evidence="14" id="KW-1185">Reference proteome</keyword>
<dbReference type="Gene3D" id="3.40.50.10490">
    <property type="entry name" value="Glucose-6-phosphate isomerase like protein, domain 1"/>
    <property type="match status" value="2"/>
</dbReference>
<reference evidence="13 14" key="1">
    <citation type="submission" date="2018-07" db="EMBL/GenBank/DDBJ databases">
        <title>High-quality-draft genome sequence of Gaiella occulta.</title>
        <authorList>
            <person name="Severino R."/>
            <person name="Froufe H.J.C."/>
            <person name="Rainey F.A."/>
            <person name="Barroso C."/>
            <person name="Albuquerque L."/>
            <person name="Lobo-Da-Cunha A."/>
            <person name="Da Costa M.S."/>
            <person name="Egas C."/>
        </authorList>
    </citation>
    <scope>NUCLEOTIDE SEQUENCE [LARGE SCALE GENOMIC DNA]</scope>
    <source>
        <strain evidence="13 14">F2-233</strain>
    </source>
</reference>
<dbReference type="InterPro" id="IPR035490">
    <property type="entry name" value="GlmS/FrlB_SIS"/>
</dbReference>
<dbReference type="Proteomes" id="UP000254134">
    <property type="component" value="Unassembled WGS sequence"/>
</dbReference>
<dbReference type="NCBIfam" id="TIGR01135">
    <property type="entry name" value="glmS"/>
    <property type="match status" value="1"/>
</dbReference>
<feature type="active site" description="Nucleophile; for GATase activity" evidence="10">
    <location>
        <position position="2"/>
    </location>
</feature>
<gene>
    <name evidence="10" type="primary">glmS</name>
    <name evidence="13" type="ORF">Gocc_1387</name>
</gene>
<evidence type="ECO:0000256" key="7">
    <source>
        <dbReference type="ARBA" id="ARBA00022679"/>
    </source>
</evidence>
<feature type="domain" description="SIS" evidence="12">
    <location>
        <begin position="458"/>
        <end position="600"/>
    </location>
</feature>
<dbReference type="RefSeq" id="WP_114795838.1">
    <property type="nucleotide sequence ID" value="NZ_QQZY01000003.1"/>
</dbReference>
<keyword evidence="8" id="KW-0677">Repeat</keyword>
<evidence type="ECO:0000259" key="12">
    <source>
        <dbReference type="PROSITE" id="PS51464"/>
    </source>
</evidence>